<dbReference type="GO" id="GO:0043565">
    <property type="term" value="F:sequence-specific DNA binding"/>
    <property type="evidence" value="ECO:0007669"/>
    <property type="project" value="TreeGrafter"/>
</dbReference>
<dbReference type="PANTHER" id="PTHR30427:SF1">
    <property type="entry name" value="TRANSCRIPTIONAL ACTIVATOR PROTEIN LYSR"/>
    <property type="match status" value="1"/>
</dbReference>
<reference evidence="6" key="1">
    <citation type="submission" date="2022-08" db="EMBL/GenBank/DDBJ databases">
        <authorList>
            <person name="Li F."/>
        </authorList>
    </citation>
    <scope>NUCLEOTIDE SEQUENCE</scope>
    <source>
        <strain evidence="6">MQZ15Z-1</strain>
    </source>
</reference>
<dbReference type="InterPro" id="IPR036388">
    <property type="entry name" value="WH-like_DNA-bd_sf"/>
</dbReference>
<dbReference type="InterPro" id="IPR036390">
    <property type="entry name" value="WH_DNA-bd_sf"/>
</dbReference>
<comment type="caution">
    <text evidence="6">The sequence shown here is derived from an EMBL/GenBank/DDBJ whole genome shotgun (WGS) entry which is preliminary data.</text>
</comment>
<dbReference type="CDD" id="cd05466">
    <property type="entry name" value="PBP2_LTTR_substrate"/>
    <property type="match status" value="1"/>
</dbReference>
<keyword evidence="3" id="KW-0238">DNA-binding</keyword>
<keyword evidence="7" id="KW-1185">Reference proteome</keyword>
<evidence type="ECO:0000256" key="1">
    <source>
        <dbReference type="ARBA" id="ARBA00009437"/>
    </source>
</evidence>
<dbReference type="Gene3D" id="3.40.190.290">
    <property type="match status" value="1"/>
</dbReference>
<dbReference type="Proteomes" id="UP001151088">
    <property type="component" value="Unassembled WGS sequence"/>
</dbReference>
<feature type="domain" description="HTH lysR-type" evidence="5">
    <location>
        <begin position="1"/>
        <end position="58"/>
    </location>
</feature>
<accession>A0A9X2T1D8</accession>
<proteinExistence type="inferred from homology"/>
<dbReference type="Gene3D" id="1.10.10.10">
    <property type="entry name" value="Winged helix-like DNA-binding domain superfamily/Winged helix DNA-binding domain"/>
    <property type="match status" value="1"/>
</dbReference>
<comment type="similarity">
    <text evidence="1">Belongs to the LysR transcriptional regulatory family.</text>
</comment>
<dbReference type="InterPro" id="IPR000847">
    <property type="entry name" value="LysR_HTH_N"/>
</dbReference>
<dbReference type="GO" id="GO:0010628">
    <property type="term" value="P:positive regulation of gene expression"/>
    <property type="evidence" value="ECO:0007669"/>
    <property type="project" value="TreeGrafter"/>
</dbReference>
<evidence type="ECO:0000313" key="7">
    <source>
        <dbReference type="Proteomes" id="UP001151088"/>
    </source>
</evidence>
<gene>
    <name evidence="6" type="ORF">NVS89_07380</name>
</gene>
<sequence length="303" mass="33419">MNIRQMEVFWAIMRTGTVTGAAKFLGLSQPAASKILQHAEDLIGMPLFTRRGGKLHPTREAEDLFALSESIFDTVEQMQRAVQDLQRGHTGRLQVAATPGITTTLLLAPIARFLVERPQVNFSMRILSSHEIVTRIARNQVDLGVLYGPIPDASLQAIDLTGLDVICAVPVTSPLARRDEITPRDIAGERLISFNFNLPWAVGVAAAFEEAGVPFHVGVEANHPTVAMSLVQAGVGVALLPSDMQDWREYPQVKRLRFAPRMTIRLYAVCRPERLSRLATFFIENLRTCFAESPPERLAGPTG</sequence>
<dbReference type="SUPFAM" id="SSF53850">
    <property type="entry name" value="Periplasmic binding protein-like II"/>
    <property type="match status" value="1"/>
</dbReference>
<dbReference type="PROSITE" id="PS50931">
    <property type="entry name" value="HTH_LYSR"/>
    <property type="match status" value="1"/>
</dbReference>
<evidence type="ECO:0000256" key="4">
    <source>
        <dbReference type="ARBA" id="ARBA00023163"/>
    </source>
</evidence>
<dbReference type="InterPro" id="IPR005119">
    <property type="entry name" value="LysR_subst-bd"/>
</dbReference>
<dbReference type="PANTHER" id="PTHR30427">
    <property type="entry name" value="TRANSCRIPTIONAL ACTIVATOR PROTEIN LYSR"/>
    <property type="match status" value="1"/>
</dbReference>
<evidence type="ECO:0000313" key="6">
    <source>
        <dbReference type="EMBL" id="MCS0494915.1"/>
    </source>
</evidence>
<dbReference type="EMBL" id="JANTHZ010000002">
    <property type="protein sequence ID" value="MCS0494915.1"/>
    <property type="molecule type" value="Genomic_DNA"/>
</dbReference>
<dbReference type="SUPFAM" id="SSF46785">
    <property type="entry name" value="Winged helix' DNA-binding domain"/>
    <property type="match status" value="1"/>
</dbReference>
<dbReference type="AlphaFoldDB" id="A0A9X2T1D8"/>
<dbReference type="Pfam" id="PF00126">
    <property type="entry name" value="HTH_1"/>
    <property type="match status" value="1"/>
</dbReference>
<organism evidence="6 7">
    <name type="scientific">Ancylobacter mangrovi</name>
    <dbReference type="NCBI Taxonomy" id="2972472"/>
    <lineage>
        <taxon>Bacteria</taxon>
        <taxon>Pseudomonadati</taxon>
        <taxon>Pseudomonadota</taxon>
        <taxon>Alphaproteobacteria</taxon>
        <taxon>Hyphomicrobiales</taxon>
        <taxon>Xanthobacteraceae</taxon>
        <taxon>Ancylobacter</taxon>
    </lineage>
</organism>
<dbReference type="GO" id="GO:0003700">
    <property type="term" value="F:DNA-binding transcription factor activity"/>
    <property type="evidence" value="ECO:0007669"/>
    <property type="project" value="InterPro"/>
</dbReference>
<name>A0A9X2T1D8_9HYPH</name>
<keyword evidence="2" id="KW-0805">Transcription regulation</keyword>
<protein>
    <submittedName>
        <fullName evidence="6">LysR family transcriptional regulator</fullName>
    </submittedName>
</protein>
<dbReference type="Pfam" id="PF03466">
    <property type="entry name" value="LysR_substrate"/>
    <property type="match status" value="1"/>
</dbReference>
<evidence type="ECO:0000256" key="3">
    <source>
        <dbReference type="ARBA" id="ARBA00023125"/>
    </source>
</evidence>
<evidence type="ECO:0000256" key="2">
    <source>
        <dbReference type="ARBA" id="ARBA00023015"/>
    </source>
</evidence>
<dbReference type="RefSeq" id="WP_258731955.1">
    <property type="nucleotide sequence ID" value="NZ_JANTHZ010000002.1"/>
</dbReference>
<evidence type="ECO:0000259" key="5">
    <source>
        <dbReference type="PROSITE" id="PS50931"/>
    </source>
</evidence>
<keyword evidence="4" id="KW-0804">Transcription</keyword>